<evidence type="ECO:0000256" key="1">
    <source>
        <dbReference type="SAM" id="MobiDB-lite"/>
    </source>
</evidence>
<protein>
    <submittedName>
        <fullName evidence="4">Protein kinase domain-containing protein</fullName>
    </submittedName>
</protein>
<evidence type="ECO:0000313" key="3">
    <source>
        <dbReference type="Proteomes" id="UP000095283"/>
    </source>
</evidence>
<reference evidence="4" key="1">
    <citation type="submission" date="2016-11" db="UniProtKB">
        <authorList>
            <consortium name="WormBaseParasite"/>
        </authorList>
    </citation>
    <scope>IDENTIFICATION</scope>
</reference>
<organism evidence="3 4">
    <name type="scientific">Heterorhabditis bacteriophora</name>
    <name type="common">Entomopathogenic nematode worm</name>
    <dbReference type="NCBI Taxonomy" id="37862"/>
    <lineage>
        <taxon>Eukaryota</taxon>
        <taxon>Metazoa</taxon>
        <taxon>Ecdysozoa</taxon>
        <taxon>Nematoda</taxon>
        <taxon>Chromadorea</taxon>
        <taxon>Rhabditida</taxon>
        <taxon>Rhabditina</taxon>
        <taxon>Rhabditomorpha</taxon>
        <taxon>Strongyloidea</taxon>
        <taxon>Heterorhabditidae</taxon>
        <taxon>Heterorhabditis</taxon>
    </lineage>
</organism>
<evidence type="ECO:0000256" key="2">
    <source>
        <dbReference type="SAM" id="Phobius"/>
    </source>
</evidence>
<feature type="region of interest" description="Disordered" evidence="1">
    <location>
        <begin position="1"/>
        <end position="66"/>
    </location>
</feature>
<proteinExistence type="predicted"/>
<name>A0A1I7XEW6_HETBA</name>
<feature type="compositionally biased region" description="Low complexity" evidence="1">
    <location>
        <begin position="459"/>
        <end position="473"/>
    </location>
</feature>
<keyword evidence="2" id="KW-0812">Transmembrane</keyword>
<keyword evidence="2" id="KW-0472">Membrane</keyword>
<feature type="region of interest" description="Disordered" evidence="1">
    <location>
        <begin position="392"/>
        <end position="491"/>
    </location>
</feature>
<accession>A0A1I7XEW6</accession>
<dbReference type="WBParaSite" id="Hba_16011">
    <property type="protein sequence ID" value="Hba_16011"/>
    <property type="gene ID" value="Hba_16011"/>
</dbReference>
<feature type="transmembrane region" description="Helical" evidence="2">
    <location>
        <begin position="264"/>
        <end position="284"/>
    </location>
</feature>
<feature type="compositionally biased region" description="Low complexity" evidence="1">
    <location>
        <begin position="366"/>
        <end position="377"/>
    </location>
</feature>
<feature type="region of interest" description="Disordered" evidence="1">
    <location>
        <begin position="358"/>
        <end position="378"/>
    </location>
</feature>
<sequence>MCYKGTPVPGSPRWNEADRDYVPPGAKKPRKQNPSLSGSIQVQAPPKGGGAKSNKRGPGRVSGTRNVDLKEKVRSQDALVSACLAQGVAHLRNRLCELDMSDVETPCELLQGSKRIVAQHKDLTQRVSSSEAEVAAMEGKLRTMIPYGDKLVEKLHCRSFDLRRNFRVLFIYICLLIGPRTPPPPPADDMSALLSNVAAIAGTTDQQLQSYLGEDLSRAMGNVDKNVLLETLKNALRTVGQAQMPSTPTKIDQERAKPSPPKCVLSFLVWCFIISCIIYLLIFSQGRISNWQDRMDDWKNEAILDSNDVSCRDPSVSNSNSASCNIRSGLLPSNNTISRGGMRNPGGPMAPICSQLGMRGSHSITSSGPSAACGAPSTQNVTSTLLSALGIGPSVKQTQPPPPEPPVLLDRYGCPLPVPGSRPPFSSLGESSPTNGPHAGHRGNSNHSNRAHPGPPRPLLSVGVSGVVRRGPSNEQRTPRKGGRPYKPSRD</sequence>
<evidence type="ECO:0000313" key="4">
    <source>
        <dbReference type="WBParaSite" id="Hba_16011"/>
    </source>
</evidence>
<dbReference type="AlphaFoldDB" id="A0A1I7XEW6"/>
<keyword evidence="2" id="KW-1133">Transmembrane helix</keyword>
<feature type="compositionally biased region" description="Polar residues" evidence="1">
    <location>
        <begin position="32"/>
        <end position="42"/>
    </location>
</feature>
<dbReference type="Proteomes" id="UP000095283">
    <property type="component" value="Unplaced"/>
</dbReference>
<keyword evidence="3" id="KW-1185">Reference proteome</keyword>